<dbReference type="Proteomes" id="UP001152321">
    <property type="component" value="Unassembled WGS sequence"/>
</dbReference>
<protein>
    <recommendedName>
        <fullName evidence="4">Organic solvent tolerance-like N-terminal domain-containing protein</fullName>
    </recommendedName>
</protein>
<proteinExistence type="predicted"/>
<comment type="caution">
    <text evidence="2">The sequence shown here is derived from an EMBL/GenBank/DDBJ whole genome shotgun (WGS) entry which is preliminary data.</text>
</comment>
<reference evidence="2" key="1">
    <citation type="submission" date="2022-08" db="EMBL/GenBank/DDBJ databases">
        <title>Novel Bdellovibrio Species Isolated from Svalbard: Designation Bdellovibrio svalbardensis.</title>
        <authorList>
            <person name="Mitchell R.J."/>
            <person name="Choi S.Y."/>
        </authorList>
    </citation>
    <scope>NUCLEOTIDE SEQUENCE</scope>
    <source>
        <strain evidence="2">PAP01</strain>
    </source>
</reference>
<name>A0ABT6DD64_9BACT</name>
<accession>A0ABT6DD64</accession>
<feature type="chain" id="PRO_5047256063" description="Organic solvent tolerance-like N-terminal domain-containing protein" evidence="1">
    <location>
        <begin position="20"/>
        <end position="74"/>
    </location>
</feature>
<dbReference type="EMBL" id="JANRMI010000001">
    <property type="protein sequence ID" value="MDG0814752.1"/>
    <property type="molecule type" value="Genomic_DNA"/>
</dbReference>
<keyword evidence="1" id="KW-0732">Signal</keyword>
<dbReference type="RefSeq" id="WP_277576238.1">
    <property type="nucleotide sequence ID" value="NZ_JANRMI010000001.1"/>
</dbReference>
<evidence type="ECO:0000313" key="3">
    <source>
        <dbReference type="Proteomes" id="UP001152321"/>
    </source>
</evidence>
<feature type="signal peptide" evidence="1">
    <location>
        <begin position="1"/>
        <end position="19"/>
    </location>
</feature>
<evidence type="ECO:0000313" key="2">
    <source>
        <dbReference type="EMBL" id="MDG0814752.1"/>
    </source>
</evidence>
<organism evidence="2 3">
    <name type="scientific">Bdellovibrio svalbardensis</name>
    <dbReference type="NCBI Taxonomy" id="2972972"/>
    <lineage>
        <taxon>Bacteria</taxon>
        <taxon>Pseudomonadati</taxon>
        <taxon>Bdellovibrionota</taxon>
        <taxon>Bdellovibrionia</taxon>
        <taxon>Bdellovibrionales</taxon>
        <taxon>Pseudobdellovibrionaceae</taxon>
        <taxon>Bdellovibrio</taxon>
    </lineage>
</organism>
<evidence type="ECO:0000256" key="1">
    <source>
        <dbReference type="SAM" id="SignalP"/>
    </source>
</evidence>
<gene>
    <name evidence="2" type="ORF">NWE73_00140</name>
</gene>
<sequence>MRLAILFTAILVGSLTAQANSKSLFIAGTVPLRGDIEIKASSAGKVAIKQNSPDKLKIQMTRRGPASVVSATAP</sequence>
<evidence type="ECO:0008006" key="4">
    <source>
        <dbReference type="Google" id="ProtNLM"/>
    </source>
</evidence>
<keyword evidence="3" id="KW-1185">Reference proteome</keyword>